<dbReference type="Proteomes" id="UP000053263">
    <property type="component" value="Unassembled WGS sequence"/>
</dbReference>
<dbReference type="PROSITE" id="PS51192">
    <property type="entry name" value="HELICASE_ATP_BIND_1"/>
    <property type="match status" value="1"/>
</dbReference>
<dbReference type="SUPFAM" id="SSF52540">
    <property type="entry name" value="P-loop containing nucleoside triphosphate hydrolases"/>
    <property type="match status" value="1"/>
</dbReference>
<evidence type="ECO:0000256" key="4">
    <source>
        <dbReference type="ARBA" id="ARBA00034617"/>
    </source>
</evidence>
<dbReference type="GO" id="GO:0005737">
    <property type="term" value="C:cytoplasm"/>
    <property type="evidence" value="ECO:0007669"/>
    <property type="project" value="TreeGrafter"/>
</dbReference>
<evidence type="ECO:0000259" key="6">
    <source>
        <dbReference type="PROSITE" id="PS51192"/>
    </source>
</evidence>
<organism evidence="7 8">
    <name type="scientific">Plicaturopsis crispa FD-325 SS-3</name>
    <dbReference type="NCBI Taxonomy" id="944288"/>
    <lineage>
        <taxon>Eukaryota</taxon>
        <taxon>Fungi</taxon>
        <taxon>Dikarya</taxon>
        <taxon>Basidiomycota</taxon>
        <taxon>Agaricomycotina</taxon>
        <taxon>Agaricomycetes</taxon>
        <taxon>Agaricomycetidae</taxon>
        <taxon>Amylocorticiales</taxon>
        <taxon>Amylocorticiaceae</taxon>
        <taxon>Plicatura</taxon>
        <taxon>Plicaturopsis crispa</taxon>
    </lineage>
</organism>
<keyword evidence="8" id="KW-1185">Reference proteome</keyword>
<dbReference type="AlphaFoldDB" id="A0A0C9T0R8"/>
<reference evidence="7 8" key="1">
    <citation type="submission" date="2014-06" db="EMBL/GenBank/DDBJ databases">
        <title>Evolutionary Origins and Diversification of the Mycorrhizal Mutualists.</title>
        <authorList>
            <consortium name="DOE Joint Genome Institute"/>
            <consortium name="Mycorrhizal Genomics Consortium"/>
            <person name="Kohler A."/>
            <person name="Kuo A."/>
            <person name="Nagy L.G."/>
            <person name="Floudas D."/>
            <person name="Copeland A."/>
            <person name="Barry K.W."/>
            <person name="Cichocki N."/>
            <person name="Veneault-Fourrey C."/>
            <person name="LaButti K."/>
            <person name="Lindquist E.A."/>
            <person name="Lipzen A."/>
            <person name="Lundell T."/>
            <person name="Morin E."/>
            <person name="Murat C."/>
            <person name="Riley R."/>
            <person name="Ohm R."/>
            <person name="Sun H."/>
            <person name="Tunlid A."/>
            <person name="Henrissat B."/>
            <person name="Grigoriev I.V."/>
            <person name="Hibbett D.S."/>
            <person name="Martin F."/>
        </authorList>
    </citation>
    <scope>NUCLEOTIDE SEQUENCE [LARGE SCALE GENOMIC DNA]</scope>
    <source>
        <strain evidence="7 8">FD-325 SS-3</strain>
    </source>
</reference>
<evidence type="ECO:0000256" key="5">
    <source>
        <dbReference type="ARBA" id="ARBA00034808"/>
    </source>
</evidence>
<name>A0A0C9T0R8_PLICR</name>
<dbReference type="GO" id="GO:0005524">
    <property type="term" value="F:ATP binding"/>
    <property type="evidence" value="ECO:0007669"/>
    <property type="project" value="InterPro"/>
</dbReference>
<dbReference type="PANTHER" id="PTHR13710:SF105">
    <property type="entry name" value="ATP-DEPENDENT DNA HELICASE Q1"/>
    <property type="match status" value="1"/>
</dbReference>
<accession>A0A0C9T0R8</accession>
<dbReference type="GO" id="GO:0043138">
    <property type="term" value="F:3'-5' DNA helicase activity"/>
    <property type="evidence" value="ECO:0007669"/>
    <property type="project" value="UniProtKB-EC"/>
</dbReference>
<protein>
    <recommendedName>
        <fullName evidence="5">DNA 3'-5' helicase</fullName>
        <ecNumber evidence="5">5.6.2.4</ecNumber>
    </recommendedName>
</protein>
<dbReference type="EMBL" id="KN832748">
    <property type="protein sequence ID" value="KII82699.1"/>
    <property type="molecule type" value="Genomic_DNA"/>
</dbReference>
<sequence length="117" mass="13412">EWQIVLISPEMLLSRRFTNEVLRKPEFGQRILSVVIDEAHVVSHWGSSFRKKYGELGKIRAFLPRSTPFVALSATLPARLRHDVLTKLQYHKTDYVSIDVGNDRPTFPSSSVECSTR</sequence>
<feature type="non-terminal residue" evidence="7">
    <location>
        <position position="1"/>
    </location>
</feature>
<gene>
    <name evidence="7" type="ORF">PLICRDRAFT_120424</name>
</gene>
<keyword evidence="2" id="KW-0238">DNA-binding</keyword>
<dbReference type="GO" id="GO:0003677">
    <property type="term" value="F:DNA binding"/>
    <property type="evidence" value="ECO:0007669"/>
    <property type="project" value="UniProtKB-KW"/>
</dbReference>
<evidence type="ECO:0000256" key="3">
    <source>
        <dbReference type="ARBA" id="ARBA00023235"/>
    </source>
</evidence>
<dbReference type="GO" id="GO:0000724">
    <property type="term" value="P:double-strand break repair via homologous recombination"/>
    <property type="evidence" value="ECO:0007669"/>
    <property type="project" value="TreeGrafter"/>
</dbReference>
<comment type="catalytic activity">
    <reaction evidence="4">
        <text>Couples ATP hydrolysis with the unwinding of duplex DNA by translocating in the 3'-5' direction.</text>
        <dbReference type="EC" id="5.6.2.4"/>
    </reaction>
</comment>
<evidence type="ECO:0000256" key="2">
    <source>
        <dbReference type="ARBA" id="ARBA00023125"/>
    </source>
</evidence>
<dbReference type="Pfam" id="PF00270">
    <property type="entry name" value="DEAD"/>
    <property type="match status" value="1"/>
</dbReference>
<dbReference type="InterPro" id="IPR014001">
    <property type="entry name" value="Helicase_ATP-bd"/>
</dbReference>
<dbReference type="GO" id="GO:0005694">
    <property type="term" value="C:chromosome"/>
    <property type="evidence" value="ECO:0007669"/>
    <property type="project" value="TreeGrafter"/>
</dbReference>
<dbReference type="HOGENOM" id="CLU_126713_0_1_1"/>
<comment type="similarity">
    <text evidence="1">Belongs to the helicase family. RecQ subfamily.</text>
</comment>
<evidence type="ECO:0000313" key="8">
    <source>
        <dbReference type="Proteomes" id="UP000053263"/>
    </source>
</evidence>
<dbReference type="Gene3D" id="3.40.50.300">
    <property type="entry name" value="P-loop containing nucleotide triphosphate hydrolases"/>
    <property type="match status" value="1"/>
</dbReference>
<dbReference type="OrthoDB" id="10261556at2759"/>
<dbReference type="InterPro" id="IPR011545">
    <property type="entry name" value="DEAD/DEAH_box_helicase_dom"/>
</dbReference>
<evidence type="ECO:0000256" key="1">
    <source>
        <dbReference type="ARBA" id="ARBA00005446"/>
    </source>
</evidence>
<dbReference type="GO" id="GO:0009378">
    <property type="term" value="F:four-way junction helicase activity"/>
    <property type="evidence" value="ECO:0007669"/>
    <property type="project" value="TreeGrafter"/>
</dbReference>
<keyword evidence="3" id="KW-0413">Isomerase</keyword>
<proteinExistence type="inferred from homology"/>
<evidence type="ECO:0000313" key="7">
    <source>
        <dbReference type="EMBL" id="KII82699.1"/>
    </source>
</evidence>
<feature type="domain" description="Helicase ATP-binding" evidence="6">
    <location>
        <begin position="1"/>
        <end position="94"/>
    </location>
</feature>
<dbReference type="PANTHER" id="PTHR13710">
    <property type="entry name" value="DNA HELICASE RECQ FAMILY MEMBER"/>
    <property type="match status" value="1"/>
</dbReference>
<dbReference type="InterPro" id="IPR027417">
    <property type="entry name" value="P-loop_NTPase"/>
</dbReference>
<dbReference type="EC" id="5.6.2.4" evidence="5"/>